<reference evidence="1 2" key="1">
    <citation type="journal article" date="2012" name="J. Bacteriol.">
        <title>Genome Sequence of the Protease-Producing Bacterium Rheinheimera nanhaiensis E407-8T, Isolated from Deep-Sea Sediment of the South China Sea.</title>
        <authorList>
            <person name="Zhang X.-Y."/>
            <person name="Zhang Y.-J."/>
            <person name="Qin Q.-L."/>
            <person name="Xie B.-B."/>
            <person name="Chen X.-L."/>
            <person name="Zhou B.-C."/>
            <person name="Zhang Y.-Z."/>
        </authorList>
    </citation>
    <scope>NUCLEOTIDE SEQUENCE [LARGE SCALE GENOMIC DNA]</scope>
    <source>
        <strain evidence="1 2">E407-8</strain>
    </source>
</reference>
<dbReference type="RefSeq" id="WP_008224515.1">
    <property type="nucleotide sequence ID" value="NZ_BAFK01000039.1"/>
</dbReference>
<keyword evidence="2" id="KW-1185">Reference proteome</keyword>
<evidence type="ECO:0000313" key="2">
    <source>
        <dbReference type="Proteomes" id="UP000004374"/>
    </source>
</evidence>
<evidence type="ECO:0008006" key="3">
    <source>
        <dbReference type="Google" id="ProtNLM"/>
    </source>
</evidence>
<organism evidence="1 2">
    <name type="scientific">Rheinheimera nanhaiensis E407-8</name>
    <dbReference type="NCBI Taxonomy" id="562729"/>
    <lineage>
        <taxon>Bacteria</taxon>
        <taxon>Pseudomonadati</taxon>
        <taxon>Pseudomonadota</taxon>
        <taxon>Gammaproteobacteria</taxon>
        <taxon>Chromatiales</taxon>
        <taxon>Chromatiaceae</taxon>
        <taxon>Rheinheimera</taxon>
    </lineage>
</organism>
<name>I1E332_9GAMM</name>
<dbReference type="Proteomes" id="UP000004374">
    <property type="component" value="Unassembled WGS sequence"/>
</dbReference>
<dbReference type="Gene3D" id="2.60.120.620">
    <property type="entry name" value="q2cbj1_9rhob like domain"/>
    <property type="match status" value="1"/>
</dbReference>
<dbReference type="OrthoDB" id="420194at2"/>
<dbReference type="STRING" id="562729.RNAN_3736"/>
<gene>
    <name evidence="1" type="ORF">RNAN_3736</name>
</gene>
<accession>I1E332</accession>
<comment type="caution">
    <text evidence="1">The sequence shown here is derived from an EMBL/GenBank/DDBJ whole genome shotgun (WGS) entry which is preliminary data.</text>
</comment>
<sequence length="299" mass="34330">MTNRLSILSNASKLDVVTEPYPHIIIKNALDPDVFQQLADEYPDPAVVLNGREKKDTWYDYPACFALQNSKITPMWQAFLAYHTSAEFYHELMQLFGDTIRQWHPLLEQKFGKKLEDFSTSMRQNGAADNQQNYATDVSLECQFYVNYTEQPRAVRGPHVDRPTELYAALLYFRQDNDDSTGSNLEVCQALNPEQMHPGKKIVVDHLPMEVEPDKVKVVSSATYEANTLVLFINSEKSIHAVSPRTATPVPRKHINFTADLFSLADQGLFQVVHRTDKKLKRWLADKPVIWRLARFISN</sequence>
<dbReference type="AlphaFoldDB" id="I1E332"/>
<proteinExistence type="predicted"/>
<dbReference type="EMBL" id="BAFK01000039">
    <property type="protein sequence ID" value="GAB60710.1"/>
    <property type="molecule type" value="Genomic_DNA"/>
</dbReference>
<protein>
    <recommendedName>
        <fullName evidence="3">Fe2OG dioxygenase domain-containing protein</fullName>
    </recommendedName>
</protein>
<evidence type="ECO:0000313" key="1">
    <source>
        <dbReference type="EMBL" id="GAB60710.1"/>
    </source>
</evidence>